<gene>
    <name evidence="2" type="ORF">EK403_06745</name>
</gene>
<keyword evidence="3" id="KW-1185">Reference proteome</keyword>
<accession>A0A4Q0MKN4</accession>
<organism evidence="2 3">
    <name type="scientific">Hansschlegelia zhihuaiae</name>
    <dbReference type="NCBI Taxonomy" id="405005"/>
    <lineage>
        <taxon>Bacteria</taxon>
        <taxon>Pseudomonadati</taxon>
        <taxon>Pseudomonadota</taxon>
        <taxon>Alphaproteobacteria</taxon>
        <taxon>Hyphomicrobiales</taxon>
        <taxon>Methylopilaceae</taxon>
        <taxon>Hansschlegelia</taxon>
    </lineage>
</organism>
<reference evidence="2 3" key="1">
    <citation type="submission" date="2018-12" db="EMBL/GenBank/DDBJ databases">
        <title>bacterium Hansschlegelia zhihuaiae S113.</title>
        <authorList>
            <person name="He J."/>
        </authorList>
    </citation>
    <scope>NUCLEOTIDE SEQUENCE [LARGE SCALE GENOMIC DNA]</scope>
    <source>
        <strain evidence="2 3">S 113</strain>
    </source>
</reference>
<dbReference type="EMBL" id="RYFI01000005">
    <property type="protein sequence ID" value="RXF74065.1"/>
    <property type="molecule type" value="Genomic_DNA"/>
</dbReference>
<evidence type="ECO:0008006" key="4">
    <source>
        <dbReference type="Google" id="ProtNLM"/>
    </source>
</evidence>
<dbReference type="Proteomes" id="UP000289708">
    <property type="component" value="Unassembled WGS sequence"/>
</dbReference>
<name>A0A4Q0MKN4_9HYPH</name>
<keyword evidence="1" id="KW-0732">Signal</keyword>
<comment type="caution">
    <text evidence="2">The sequence shown here is derived from an EMBL/GenBank/DDBJ whole genome shotgun (WGS) entry which is preliminary data.</text>
</comment>
<proteinExistence type="predicted"/>
<evidence type="ECO:0000256" key="1">
    <source>
        <dbReference type="SAM" id="SignalP"/>
    </source>
</evidence>
<protein>
    <recommendedName>
        <fullName evidence="4">DUF2147 domain-containing protein</fullName>
    </recommendedName>
</protein>
<feature type="chain" id="PRO_5020777915" description="DUF2147 domain-containing protein" evidence="1">
    <location>
        <begin position="25"/>
        <end position="175"/>
    </location>
</feature>
<evidence type="ECO:0000313" key="3">
    <source>
        <dbReference type="Proteomes" id="UP000289708"/>
    </source>
</evidence>
<feature type="signal peptide" evidence="1">
    <location>
        <begin position="1"/>
        <end position="24"/>
    </location>
</feature>
<dbReference type="AlphaFoldDB" id="A0A4Q0MKN4"/>
<evidence type="ECO:0000313" key="2">
    <source>
        <dbReference type="EMBL" id="RXF74065.1"/>
    </source>
</evidence>
<sequence length="175" mass="19635">MRRIILCAASTLLLGALAPGPAAAREDFCLNANGSVNKTATRGYRKIEDDRNENLMRRIHGVWFNQTRNPFTGQISHMWEYYEGRPRSRAGLYAYCNIVCDANNQFCSRFQGVGLWAVQGKATKFNGMRIVSDLQRDHFCQILEGRISNNNDIWTSPGGGQSVRVAPPQNCPPLQ</sequence>
<dbReference type="RefSeq" id="WP_128776741.1">
    <property type="nucleotide sequence ID" value="NZ_RYFI01000005.1"/>
</dbReference>